<dbReference type="Proteomes" id="UP000187429">
    <property type="component" value="Unassembled WGS sequence"/>
</dbReference>
<organism evidence="1 2">
    <name type="scientific">Smittium culicis</name>
    <dbReference type="NCBI Taxonomy" id="133412"/>
    <lineage>
        <taxon>Eukaryota</taxon>
        <taxon>Fungi</taxon>
        <taxon>Fungi incertae sedis</taxon>
        <taxon>Zoopagomycota</taxon>
        <taxon>Kickxellomycotina</taxon>
        <taxon>Harpellomycetes</taxon>
        <taxon>Harpellales</taxon>
        <taxon>Legeriomycetaceae</taxon>
        <taxon>Smittium</taxon>
    </lineage>
</organism>
<accession>A0A1R1YGV0</accession>
<sequence>MKNIINNISKLNSSLSTGRYQKSTILSLVASEFSPSQLISFGFELSRTQFNAAKQKSSEDQFTMDDYQRHIPKSRSAVGKTVIDLVKFYLHRYSQSSSITERRVGQDNSSLGTPVIHLTQTKS</sequence>
<dbReference type="OrthoDB" id="5545814at2759"/>
<keyword evidence="2" id="KW-1185">Reference proteome</keyword>
<dbReference type="EMBL" id="LSSM01001550">
    <property type="protein sequence ID" value="OMJ25946.1"/>
    <property type="molecule type" value="Genomic_DNA"/>
</dbReference>
<evidence type="ECO:0000313" key="2">
    <source>
        <dbReference type="Proteomes" id="UP000187429"/>
    </source>
</evidence>
<proteinExistence type="predicted"/>
<reference evidence="2" key="1">
    <citation type="submission" date="2017-01" db="EMBL/GenBank/DDBJ databases">
        <authorList>
            <person name="Wang Y."/>
            <person name="White M."/>
            <person name="Kvist S."/>
            <person name="Moncalvo J.-M."/>
        </authorList>
    </citation>
    <scope>NUCLEOTIDE SEQUENCE [LARGE SCALE GENOMIC DNA]</scope>
    <source>
        <strain evidence="2">ID-206-W2</strain>
    </source>
</reference>
<gene>
    <name evidence="1" type="ORF">AYI69_g4119</name>
</gene>
<evidence type="ECO:0000313" key="1">
    <source>
        <dbReference type="EMBL" id="OMJ25946.1"/>
    </source>
</evidence>
<dbReference type="AlphaFoldDB" id="A0A1R1YGV0"/>
<comment type="caution">
    <text evidence="1">The sequence shown here is derived from an EMBL/GenBank/DDBJ whole genome shotgun (WGS) entry which is preliminary data.</text>
</comment>
<name>A0A1R1YGV0_9FUNG</name>
<protein>
    <submittedName>
        <fullName evidence="1">Uncharacterized protein</fullName>
    </submittedName>
</protein>